<dbReference type="RefSeq" id="WP_014209221.1">
    <property type="nucleotide sequence ID" value="NC_016604.1"/>
</dbReference>
<dbReference type="SUPFAM" id="SSF53474">
    <property type="entry name" value="alpha/beta-Hydrolases"/>
    <property type="match status" value="1"/>
</dbReference>
<reference evidence="3 4" key="1">
    <citation type="submission" date="2011-12" db="EMBL/GenBank/DDBJ databases">
        <title>Complete sequence of Mycobacterium rhodesiae NBB3.</title>
        <authorList>
            <consortium name="US DOE Joint Genome Institute"/>
            <person name="Lucas S."/>
            <person name="Han J."/>
            <person name="Lapidus A."/>
            <person name="Cheng J.-F."/>
            <person name="Goodwin L."/>
            <person name="Pitluck S."/>
            <person name="Peters L."/>
            <person name="Mikhailova N."/>
            <person name="Gu W."/>
            <person name="Detter J.C."/>
            <person name="Han C."/>
            <person name="Tapia R."/>
            <person name="Land M."/>
            <person name="Hauser L."/>
            <person name="Kyrpides N."/>
            <person name="Ivanova N."/>
            <person name="Pagani I."/>
            <person name="Mattes T."/>
            <person name="Holmes A."/>
            <person name="Rutledge P."/>
            <person name="Paulsen I."/>
            <person name="Coleman N."/>
            <person name="Woyke T."/>
        </authorList>
    </citation>
    <scope>NUCLEOTIDE SEQUENCE [LARGE SCALE GENOMIC DNA]</scope>
    <source>
        <strain evidence="3 4">NBB3</strain>
    </source>
</reference>
<feature type="region of interest" description="Disordered" evidence="1">
    <location>
        <begin position="459"/>
        <end position="590"/>
    </location>
</feature>
<accession>G8RQJ9</accession>
<organism evidence="3 4">
    <name type="scientific">Mycolicibacterium rhodesiae (strain NBB3)</name>
    <name type="common">Mycobacterium rhodesiae</name>
    <dbReference type="NCBI Taxonomy" id="710685"/>
    <lineage>
        <taxon>Bacteria</taxon>
        <taxon>Bacillati</taxon>
        <taxon>Actinomycetota</taxon>
        <taxon>Actinomycetes</taxon>
        <taxon>Mycobacteriales</taxon>
        <taxon>Mycobacteriaceae</taxon>
        <taxon>Mycolicibacterium</taxon>
    </lineage>
</organism>
<dbReference type="InterPro" id="IPR013228">
    <property type="entry name" value="PE-PPE_C"/>
</dbReference>
<dbReference type="OrthoDB" id="4568361at2"/>
<evidence type="ECO:0000256" key="1">
    <source>
        <dbReference type="SAM" id="MobiDB-lite"/>
    </source>
</evidence>
<feature type="compositionally biased region" description="Basic and acidic residues" evidence="1">
    <location>
        <begin position="512"/>
        <end position="530"/>
    </location>
</feature>
<feature type="compositionally biased region" description="Polar residues" evidence="1">
    <location>
        <begin position="535"/>
        <end position="564"/>
    </location>
</feature>
<evidence type="ECO:0000313" key="3">
    <source>
        <dbReference type="EMBL" id="AEV71405.1"/>
    </source>
</evidence>
<dbReference type="HOGENOM" id="CLU_462175_0_0_11"/>
<name>G8RQJ9_MYCRN</name>
<feature type="domain" description="PE-PPE" evidence="2">
    <location>
        <begin position="86"/>
        <end position="343"/>
    </location>
</feature>
<dbReference type="Proteomes" id="UP000005442">
    <property type="component" value="Chromosome"/>
</dbReference>
<gene>
    <name evidence="3" type="ordered locus">MycrhN_0771</name>
</gene>
<dbReference type="eggNOG" id="COG5651">
    <property type="taxonomic scope" value="Bacteria"/>
</dbReference>
<feature type="compositionally biased region" description="Acidic residues" evidence="1">
    <location>
        <begin position="474"/>
        <end position="488"/>
    </location>
</feature>
<evidence type="ECO:0000313" key="4">
    <source>
        <dbReference type="Proteomes" id="UP000005442"/>
    </source>
</evidence>
<dbReference type="Pfam" id="PF08237">
    <property type="entry name" value="PE-PPE"/>
    <property type="match status" value="1"/>
</dbReference>
<dbReference type="KEGG" id="mrh:MycrhN_0771"/>
<dbReference type="PATRIC" id="fig|710685.3.peg.780"/>
<dbReference type="AlphaFoldDB" id="G8RQJ9"/>
<evidence type="ECO:0000259" key="2">
    <source>
        <dbReference type="Pfam" id="PF08237"/>
    </source>
</evidence>
<sequence>MRKMGRVVVLFLLSLVGTAVLTAVASLVTAVSLAATALIVPGTGTPNANGITGYMTNFRDYYMRRTPCVESDCTAPYNPVTGEGLKGIDYPASFWPIPLPGWCPNLSCDTFNVSVAKGVQSLETSLELLKPLMQPGDKLVIAGYSQGARVASIAKMKYASGEWGDLPVPDSFVFIGNPNRPNGGLLTRLGFLPYIPILNITTGQPTPNQPTAALPAGIPTEDWAIRWEGIADWPTYILNPLAVVNSVLGFYYDHGTYLAFNAKSDPGETPAGYTLEEWRELTKNPQLYPDNVNIQPYGDTTYYTVTPKTLPLVRPLHLIPLIGKPIADLFEPALRVLIEETGYARWLPFGAPVGTGLIPLFNPITLFLKLIPAVFVGINNFLANFGLTKEIPLTPPIPVPPAATSLTEEGGDLEQTSLTNDPGDLFAARSMRQGIDEEKAPGQGGEEQLLVANVETEIDPTLPDGAVAPTGVIEPEETNEGDLPEELNNDPQEGNGPEELTIDPQEGNGPEELPKDSQEIVGTKPEDNRVDANGGSVSLSFSPNDNNPGESQPTGGGETLQQVDPANDPGPATPGTGGEDAPADSEPAAA</sequence>
<keyword evidence="4" id="KW-1185">Reference proteome</keyword>
<dbReference type="STRING" id="710685.MycrhN_0771"/>
<dbReference type="InterPro" id="IPR029058">
    <property type="entry name" value="AB_hydrolase_fold"/>
</dbReference>
<dbReference type="Gene3D" id="3.40.50.1820">
    <property type="entry name" value="alpha/beta hydrolase"/>
    <property type="match status" value="1"/>
</dbReference>
<protein>
    <submittedName>
        <fullName evidence="3">PE-PPE domain-containing protein</fullName>
    </submittedName>
</protein>
<dbReference type="EMBL" id="CP003169">
    <property type="protein sequence ID" value="AEV71405.1"/>
    <property type="molecule type" value="Genomic_DNA"/>
</dbReference>
<proteinExistence type="predicted"/>